<feature type="compositionally biased region" description="Acidic residues" evidence="2">
    <location>
        <begin position="22"/>
        <end position="31"/>
    </location>
</feature>
<feature type="compositionally biased region" description="Basic and acidic residues" evidence="2">
    <location>
        <begin position="340"/>
        <end position="352"/>
    </location>
</feature>
<dbReference type="Proteomes" id="UP000265520">
    <property type="component" value="Unassembled WGS sequence"/>
</dbReference>
<dbReference type="PANTHER" id="PTHR31099">
    <property type="entry name" value="OS06G0165300 PROTEIN"/>
    <property type="match status" value="1"/>
</dbReference>
<organism evidence="4 5">
    <name type="scientific">Trifolium medium</name>
    <dbReference type="NCBI Taxonomy" id="97028"/>
    <lineage>
        <taxon>Eukaryota</taxon>
        <taxon>Viridiplantae</taxon>
        <taxon>Streptophyta</taxon>
        <taxon>Embryophyta</taxon>
        <taxon>Tracheophyta</taxon>
        <taxon>Spermatophyta</taxon>
        <taxon>Magnoliopsida</taxon>
        <taxon>eudicotyledons</taxon>
        <taxon>Gunneridae</taxon>
        <taxon>Pentapetalae</taxon>
        <taxon>rosids</taxon>
        <taxon>fabids</taxon>
        <taxon>Fabales</taxon>
        <taxon>Fabaceae</taxon>
        <taxon>Papilionoideae</taxon>
        <taxon>50 kb inversion clade</taxon>
        <taxon>NPAAA clade</taxon>
        <taxon>Hologalegina</taxon>
        <taxon>IRL clade</taxon>
        <taxon>Trifolieae</taxon>
        <taxon>Trifolium</taxon>
    </lineage>
</organism>
<feature type="compositionally biased region" description="Polar residues" evidence="2">
    <location>
        <begin position="353"/>
        <end position="364"/>
    </location>
</feature>
<feature type="region of interest" description="Disordered" evidence="2">
    <location>
        <begin position="1"/>
        <end position="35"/>
    </location>
</feature>
<evidence type="ECO:0000313" key="5">
    <source>
        <dbReference type="Proteomes" id="UP000265520"/>
    </source>
</evidence>
<gene>
    <name evidence="4" type="ORF">A2U01_0000861</name>
</gene>
<evidence type="ECO:0000259" key="3">
    <source>
        <dbReference type="Pfam" id="PF04195"/>
    </source>
</evidence>
<feature type="compositionally biased region" description="Basic and acidic residues" evidence="2">
    <location>
        <begin position="367"/>
        <end position="380"/>
    </location>
</feature>
<feature type="domain" description="Transposase (putative) gypsy type" evidence="3">
    <location>
        <begin position="100"/>
        <end position="161"/>
    </location>
</feature>
<accession>A0A392LYQ8</accession>
<evidence type="ECO:0000256" key="1">
    <source>
        <dbReference type="SAM" id="Coils"/>
    </source>
</evidence>
<keyword evidence="5" id="KW-1185">Reference proteome</keyword>
<dbReference type="InterPro" id="IPR007321">
    <property type="entry name" value="Transposase_28"/>
</dbReference>
<feature type="compositionally biased region" description="Polar residues" evidence="2">
    <location>
        <begin position="388"/>
        <end position="397"/>
    </location>
</feature>
<proteinExistence type="predicted"/>
<evidence type="ECO:0000256" key="2">
    <source>
        <dbReference type="SAM" id="MobiDB-lite"/>
    </source>
</evidence>
<dbReference type="PANTHER" id="PTHR31099:SF49">
    <property type="entry name" value="MYOSIN HEAVY CHAIN-LIKE PROTEIN"/>
    <property type="match status" value="1"/>
</dbReference>
<sequence>MADESSYDSTESEVQSEHEEVGAEDIDEDPDPSTWVAEEPLSIESRWSQEFLQEGVPDDFFDEIEEAGSSNWKVVIPRPGRRICSKEYPWGSIPMYQIAFEGMGFRLPFSGFQMAVFKHLMLTPSQLHPNSLAFIRAFELTALHFDFEPTIRLFFHAFHLQRSRPKGSDGDRHGWVSLKQNKRFFDMFKESIRGFKNVYYLVRPTTEEGWHSIVEVLPDEDAEGNPLLDRNGQVKMANYARLFFRWKKGHYDLPAKHFITPRGSLSRDDQVNYKKIEDLAASIPNIIYTDGEGNDLFDKNGKLVTKRNYIDTKALLACKTKEDVGVCFKKMTSAAARMKKLSEAKEKRDKSKLSTTQASDSTVSPAVKEKEKRGRDDGGDGGKPGKSARTNNSSSGTLAKGNAAPPPSPNAQPDTSLTVPQTTSVTLPQVFGNSAVFHQQTLFKVSPAEQEIMHNMGPVALRNEINPAVLSVFKLLELVTFYNGQECRYLAARNKAKEELDLARGTLRSLQLEHANYKERFKLQEGMMLENGQLRIDNDKLKEATKL</sequence>
<reference evidence="4 5" key="1">
    <citation type="journal article" date="2018" name="Front. Plant Sci.">
        <title>Red Clover (Trifolium pratense) and Zigzag Clover (T. medium) - A Picture of Genomic Similarities and Differences.</title>
        <authorList>
            <person name="Dluhosova J."/>
            <person name="Istvanek J."/>
            <person name="Nedelnik J."/>
            <person name="Repkova J."/>
        </authorList>
    </citation>
    <scope>NUCLEOTIDE SEQUENCE [LARGE SCALE GENOMIC DNA]</scope>
    <source>
        <strain evidence="5">cv. 10/8</strain>
        <tissue evidence="4">Leaf</tissue>
    </source>
</reference>
<dbReference type="Pfam" id="PF04195">
    <property type="entry name" value="Transposase_28"/>
    <property type="match status" value="1"/>
</dbReference>
<keyword evidence="1" id="KW-0175">Coiled coil</keyword>
<dbReference type="EMBL" id="LXQA010000686">
    <property type="protein sequence ID" value="MCH80099.1"/>
    <property type="molecule type" value="Genomic_DNA"/>
</dbReference>
<protein>
    <recommendedName>
        <fullName evidence="3">Transposase (putative) gypsy type domain-containing protein</fullName>
    </recommendedName>
</protein>
<evidence type="ECO:0000313" key="4">
    <source>
        <dbReference type="EMBL" id="MCH80099.1"/>
    </source>
</evidence>
<feature type="region of interest" description="Disordered" evidence="2">
    <location>
        <begin position="339"/>
        <end position="419"/>
    </location>
</feature>
<name>A0A392LYQ8_9FABA</name>
<feature type="coiled-coil region" evidence="1">
    <location>
        <begin position="493"/>
        <end position="520"/>
    </location>
</feature>
<comment type="caution">
    <text evidence="4">The sequence shown here is derived from an EMBL/GenBank/DDBJ whole genome shotgun (WGS) entry which is preliminary data.</text>
</comment>
<dbReference type="AlphaFoldDB" id="A0A392LYQ8"/>